<name>D2V3R7_NAEGR</name>
<dbReference type="Proteomes" id="UP000006671">
    <property type="component" value="Unassembled WGS sequence"/>
</dbReference>
<evidence type="ECO:0000313" key="1">
    <source>
        <dbReference type="EMBL" id="EFC48683.1"/>
    </source>
</evidence>
<dbReference type="VEuPathDB" id="AmoebaDB:NAEGRDRAFT_63464"/>
<accession>D2V3R7</accession>
<dbReference type="GO" id="GO:0003779">
    <property type="term" value="F:actin binding"/>
    <property type="evidence" value="ECO:0007669"/>
    <property type="project" value="InterPro"/>
</dbReference>
<sequence>MASHWQQYIESNIVKSRFFTHGAIHGLNGAKWAQSDGLEITKKQVKELLKILQDEKLSSPRLINSLVSNSQALTNVSEKSSIFSNSGDLSLVVENDELKRKLSNLSQISTSLGNVGLEINFNGNQMFRVVNVDKYCALLACWNFGDSDNASSIPFCKVFNVEKGEFLIPPTHVFYCVTTSMCILIGLVNNSCVLPEDHHNNQAIELTNFDVAMKTLDKFADYLLESGY</sequence>
<proteinExistence type="predicted"/>
<dbReference type="RefSeq" id="XP_002681427.1">
    <property type="nucleotide sequence ID" value="XM_002681381.1"/>
</dbReference>
<reference evidence="1 2" key="1">
    <citation type="journal article" date="2010" name="Cell">
        <title>The genome of Naegleria gruberi illuminates early eukaryotic versatility.</title>
        <authorList>
            <person name="Fritz-Laylin L.K."/>
            <person name="Prochnik S.E."/>
            <person name="Ginger M.L."/>
            <person name="Dacks J.B."/>
            <person name="Carpenter M.L."/>
            <person name="Field M.C."/>
            <person name="Kuo A."/>
            <person name="Paredez A."/>
            <person name="Chapman J."/>
            <person name="Pham J."/>
            <person name="Shu S."/>
            <person name="Neupane R."/>
            <person name="Cipriano M."/>
            <person name="Mancuso J."/>
            <person name="Tu H."/>
            <person name="Salamov A."/>
            <person name="Lindquist E."/>
            <person name="Shapiro H."/>
            <person name="Lucas S."/>
            <person name="Grigoriev I.V."/>
            <person name="Cande W.Z."/>
            <person name="Fulton C."/>
            <person name="Rokhsar D.S."/>
            <person name="Dawson S.C."/>
        </authorList>
    </citation>
    <scope>NUCLEOTIDE SEQUENCE [LARGE SCALE GENOMIC DNA]</scope>
    <source>
        <strain evidence="1 2">NEG-M</strain>
    </source>
</reference>
<dbReference type="InterPro" id="IPR036140">
    <property type="entry name" value="PFN_sf"/>
</dbReference>
<protein>
    <submittedName>
        <fullName evidence="1">Predicted protein</fullName>
    </submittedName>
</protein>
<keyword evidence="2" id="KW-1185">Reference proteome</keyword>
<dbReference type="AlphaFoldDB" id="D2V3R7"/>
<dbReference type="EMBL" id="GG738850">
    <property type="protein sequence ID" value="EFC48683.1"/>
    <property type="molecule type" value="Genomic_DNA"/>
</dbReference>
<dbReference type="OrthoDB" id="421374at2759"/>
<dbReference type="InParanoid" id="D2V3R7"/>
<organism evidence="2">
    <name type="scientific">Naegleria gruberi</name>
    <name type="common">Amoeba</name>
    <dbReference type="NCBI Taxonomy" id="5762"/>
    <lineage>
        <taxon>Eukaryota</taxon>
        <taxon>Discoba</taxon>
        <taxon>Heterolobosea</taxon>
        <taxon>Tetramitia</taxon>
        <taxon>Eutetramitia</taxon>
        <taxon>Vahlkampfiidae</taxon>
        <taxon>Naegleria</taxon>
    </lineage>
</organism>
<dbReference type="SUPFAM" id="SSF55770">
    <property type="entry name" value="Profilin (actin-binding protein)"/>
    <property type="match status" value="1"/>
</dbReference>
<evidence type="ECO:0000313" key="2">
    <source>
        <dbReference type="Proteomes" id="UP000006671"/>
    </source>
</evidence>
<dbReference type="Gene3D" id="3.30.450.30">
    <property type="entry name" value="Dynein light chain 2a, cytoplasmic"/>
    <property type="match status" value="1"/>
</dbReference>
<dbReference type="KEGG" id="ngr:NAEGRDRAFT_63464"/>
<dbReference type="InterPro" id="IPR048278">
    <property type="entry name" value="PFN"/>
</dbReference>
<dbReference type="GeneID" id="8852403"/>
<gene>
    <name evidence="1" type="ORF">NAEGRDRAFT_63464</name>
</gene>
<dbReference type="Pfam" id="PF00235">
    <property type="entry name" value="Profilin"/>
    <property type="match status" value="1"/>
</dbReference>